<dbReference type="InterPro" id="IPR018062">
    <property type="entry name" value="HTH_AraC-typ_CS"/>
</dbReference>
<proteinExistence type="predicted"/>
<dbReference type="Pfam" id="PF01965">
    <property type="entry name" value="DJ-1_PfpI"/>
    <property type="match status" value="1"/>
</dbReference>
<gene>
    <name evidence="5" type="ORF">FBQ74_18045</name>
</gene>
<organism evidence="5 6">
    <name type="scientific">Salinimonas iocasae</name>
    <dbReference type="NCBI Taxonomy" id="2572577"/>
    <lineage>
        <taxon>Bacteria</taxon>
        <taxon>Pseudomonadati</taxon>
        <taxon>Pseudomonadota</taxon>
        <taxon>Gammaproteobacteria</taxon>
        <taxon>Alteromonadales</taxon>
        <taxon>Alteromonadaceae</taxon>
        <taxon>Alteromonas/Salinimonas group</taxon>
        <taxon>Salinimonas</taxon>
    </lineage>
</organism>
<dbReference type="InterPro" id="IPR018060">
    <property type="entry name" value="HTH_AraC"/>
</dbReference>
<dbReference type="SUPFAM" id="SSF52317">
    <property type="entry name" value="Class I glutamine amidotransferase-like"/>
    <property type="match status" value="1"/>
</dbReference>
<dbReference type="SUPFAM" id="SSF46689">
    <property type="entry name" value="Homeodomain-like"/>
    <property type="match status" value="1"/>
</dbReference>
<evidence type="ECO:0000256" key="2">
    <source>
        <dbReference type="ARBA" id="ARBA00023125"/>
    </source>
</evidence>
<evidence type="ECO:0000256" key="1">
    <source>
        <dbReference type="ARBA" id="ARBA00023015"/>
    </source>
</evidence>
<dbReference type="KEGG" id="salk:FBQ74_18045"/>
<name>A0A5B7YIH4_9ALTE</name>
<dbReference type="OrthoDB" id="9803764at2"/>
<dbReference type="PANTHER" id="PTHR43280">
    <property type="entry name" value="ARAC-FAMILY TRANSCRIPTIONAL REGULATOR"/>
    <property type="match status" value="1"/>
</dbReference>
<dbReference type="GO" id="GO:0043565">
    <property type="term" value="F:sequence-specific DNA binding"/>
    <property type="evidence" value="ECO:0007669"/>
    <property type="project" value="InterPro"/>
</dbReference>
<evidence type="ECO:0000313" key="5">
    <source>
        <dbReference type="EMBL" id="QCZ95437.1"/>
    </source>
</evidence>
<dbReference type="EMBL" id="CP039853">
    <property type="protein sequence ID" value="QCZ95437.1"/>
    <property type="molecule type" value="Genomic_DNA"/>
</dbReference>
<dbReference type="Gene3D" id="1.10.10.60">
    <property type="entry name" value="Homeodomain-like"/>
    <property type="match status" value="2"/>
</dbReference>
<dbReference type="GO" id="GO:0003700">
    <property type="term" value="F:DNA-binding transcription factor activity"/>
    <property type="evidence" value="ECO:0007669"/>
    <property type="project" value="InterPro"/>
</dbReference>
<dbReference type="AlphaFoldDB" id="A0A5B7YIH4"/>
<sequence>MKKVAIVAYEACWAMSVYLAKDFFRIVSLLEQHQNHPLSYDVKILSNDGGHVCSSSGAVIVSEGHLDGAKYDIVIIPPIEGIQLSNMPSSSKVIIDWLSLQMKHSPIVISLSTAAYFLVATGKCDDKQWATHWAFTKQLKKLFSSAEFVTDKPYIRNDNIYATSTFEAGIDVLLAIVAKDKGDRFSQKCATHLLVAEPHKLSPILPQYLEHDDLNVLAVQDWITLNSSQNIKIIDLANKFNFSERNLKRRFLLAAGISINKYTQEIRLDKAKKLLLTTDKSVKEISLEVGYENDSFFTRLFKKNTGTTPSNWRQST</sequence>
<dbReference type="SMART" id="SM00342">
    <property type="entry name" value="HTH_ARAC"/>
    <property type="match status" value="1"/>
</dbReference>
<feature type="domain" description="HTH araC/xylS-type" evidence="4">
    <location>
        <begin position="217"/>
        <end position="315"/>
    </location>
</feature>
<keyword evidence="3" id="KW-0804">Transcription</keyword>
<reference evidence="5 6" key="1">
    <citation type="submission" date="2019-04" db="EMBL/GenBank/DDBJ databases">
        <title>Salinimonas iocasae sp. nov., a halophilic bacterium isolated from the outer tube casing of tubeworms in Okinawa Trough.</title>
        <authorList>
            <person name="Zhang H."/>
            <person name="Wang H."/>
            <person name="Li C."/>
        </authorList>
    </citation>
    <scope>NUCLEOTIDE SEQUENCE [LARGE SCALE GENOMIC DNA]</scope>
    <source>
        <strain evidence="5 6">KX18D6</strain>
        <plasmid evidence="5 6">plas12</plasmid>
    </source>
</reference>
<dbReference type="Pfam" id="PF12833">
    <property type="entry name" value="HTH_18"/>
    <property type="match status" value="1"/>
</dbReference>
<dbReference type="RefSeq" id="WP_139758134.1">
    <property type="nucleotide sequence ID" value="NZ_CP039853.1"/>
</dbReference>
<dbReference type="PROSITE" id="PS00041">
    <property type="entry name" value="HTH_ARAC_FAMILY_1"/>
    <property type="match status" value="1"/>
</dbReference>
<evidence type="ECO:0000256" key="3">
    <source>
        <dbReference type="ARBA" id="ARBA00023163"/>
    </source>
</evidence>
<dbReference type="InterPro" id="IPR002818">
    <property type="entry name" value="DJ-1/PfpI"/>
</dbReference>
<keyword evidence="5" id="KW-0614">Plasmid</keyword>
<dbReference type="InterPro" id="IPR009057">
    <property type="entry name" value="Homeodomain-like_sf"/>
</dbReference>
<keyword evidence="2" id="KW-0238">DNA-binding</keyword>
<evidence type="ECO:0000313" key="6">
    <source>
        <dbReference type="Proteomes" id="UP000304912"/>
    </source>
</evidence>
<dbReference type="Proteomes" id="UP000304912">
    <property type="component" value="Plasmid plas12"/>
</dbReference>
<protein>
    <submittedName>
        <fullName evidence="5">Helix-turn-helix domain-containing protein</fullName>
    </submittedName>
</protein>
<dbReference type="PANTHER" id="PTHR43280:SF28">
    <property type="entry name" value="HTH-TYPE TRANSCRIPTIONAL ACTIVATOR RHAS"/>
    <property type="match status" value="1"/>
</dbReference>
<geneLocation type="plasmid" evidence="5 6">
    <name>plas12</name>
</geneLocation>
<dbReference type="Gene3D" id="3.40.50.880">
    <property type="match status" value="1"/>
</dbReference>
<dbReference type="InterPro" id="IPR020449">
    <property type="entry name" value="Tscrpt_reg_AraC-type_HTH"/>
</dbReference>
<dbReference type="PRINTS" id="PR00032">
    <property type="entry name" value="HTHARAC"/>
</dbReference>
<dbReference type="PROSITE" id="PS01124">
    <property type="entry name" value="HTH_ARAC_FAMILY_2"/>
    <property type="match status" value="1"/>
</dbReference>
<keyword evidence="1" id="KW-0805">Transcription regulation</keyword>
<accession>A0A5B7YIH4</accession>
<keyword evidence="6" id="KW-1185">Reference proteome</keyword>
<evidence type="ECO:0000259" key="4">
    <source>
        <dbReference type="PROSITE" id="PS01124"/>
    </source>
</evidence>
<dbReference type="InterPro" id="IPR029062">
    <property type="entry name" value="Class_I_gatase-like"/>
</dbReference>